<reference evidence="4 5" key="1">
    <citation type="submission" date="2020-02" db="EMBL/GenBank/DDBJ databases">
        <title>A chromosome-scale genome assembly of the black bullhead catfish (Ameiurus melas).</title>
        <authorList>
            <person name="Wen M."/>
            <person name="Zham M."/>
            <person name="Cabau C."/>
            <person name="Klopp C."/>
            <person name="Donnadieu C."/>
            <person name="Roques C."/>
            <person name="Bouchez O."/>
            <person name="Lampietro C."/>
            <person name="Jouanno E."/>
            <person name="Herpin A."/>
            <person name="Louis A."/>
            <person name="Berthelot C."/>
            <person name="Parey E."/>
            <person name="Roest-Crollius H."/>
            <person name="Braasch I."/>
            <person name="Postlethwait J."/>
            <person name="Robinson-Rechavi M."/>
            <person name="Echchiki A."/>
            <person name="Begum T."/>
            <person name="Montfort J."/>
            <person name="Schartl M."/>
            <person name="Bobe J."/>
            <person name="Guiguen Y."/>
        </authorList>
    </citation>
    <scope>NUCLEOTIDE SEQUENCE [LARGE SCALE GENOMIC DNA]</scope>
    <source>
        <strain evidence="4">M_S1</strain>
        <tissue evidence="4">Blood</tissue>
    </source>
</reference>
<accession>A0A7J5ZHY9</accession>
<comment type="caution">
    <text evidence="4">The sequence shown here is derived from an EMBL/GenBank/DDBJ whole genome shotgun (WGS) entry which is preliminary data.</text>
</comment>
<dbReference type="InterPro" id="IPR036875">
    <property type="entry name" value="Znf_CCHC_sf"/>
</dbReference>
<dbReference type="Proteomes" id="UP000593565">
    <property type="component" value="Unassembled WGS sequence"/>
</dbReference>
<gene>
    <name evidence="4" type="ORF">AMELA_G00292810</name>
</gene>
<keyword evidence="1" id="KW-0863">Zinc-finger</keyword>
<evidence type="ECO:0000256" key="1">
    <source>
        <dbReference type="PROSITE-ProRule" id="PRU00047"/>
    </source>
</evidence>
<feature type="compositionally biased region" description="Basic and acidic residues" evidence="2">
    <location>
        <begin position="68"/>
        <end position="102"/>
    </location>
</feature>
<dbReference type="GO" id="GO:0003676">
    <property type="term" value="F:nucleic acid binding"/>
    <property type="evidence" value="ECO:0007669"/>
    <property type="project" value="InterPro"/>
</dbReference>
<sequence length="140" mass="16753">MHSHQVKTCRLCMSPEHVVKDCPDFTCYKCEERGHFARDCNTVKCPDCKKFLNKCECWFRNEEEEGEQMNRQEHEGDGEKEKKPEDHREVKQQTSRKMEDRQMYTTNKLQIQQEGEVLTQKDMSVYLESVLDRAEQRTND</sequence>
<proteinExistence type="predicted"/>
<keyword evidence="5" id="KW-1185">Reference proteome</keyword>
<evidence type="ECO:0000259" key="3">
    <source>
        <dbReference type="PROSITE" id="PS50158"/>
    </source>
</evidence>
<dbReference type="AlphaFoldDB" id="A0A7J5ZHY9"/>
<evidence type="ECO:0000256" key="2">
    <source>
        <dbReference type="SAM" id="MobiDB-lite"/>
    </source>
</evidence>
<keyword evidence="1" id="KW-0862">Zinc</keyword>
<dbReference type="Pfam" id="PF00098">
    <property type="entry name" value="zf-CCHC"/>
    <property type="match status" value="1"/>
</dbReference>
<feature type="domain" description="CCHC-type" evidence="3">
    <location>
        <begin position="27"/>
        <end position="40"/>
    </location>
</feature>
<protein>
    <recommendedName>
        <fullName evidence="3">CCHC-type domain-containing protein</fullName>
    </recommendedName>
</protein>
<dbReference type="Gene3D" id="4.10.60.10">
    <property type="entry name" value="Zinc finger, CCHC-type"/>
    <property type="match status" value="1"/>
</dbReference>
<feature type="compositionally biased region" description="Polar residues" evidence="2">
    <location>
        <begin position="103"/>
        <end position="113"/>
    </location>
</feature>
<dbReference type="InterPro" id="IPR001878">
    <property type="entry name" value="Znf_CCHC"/>
</dbReference>
<dbReference type="EMBL" id="JAAGNN010000030">
    <property type="protein sequence ID" value="KAF4070245.1"/>
    <property type="molecule type" value="Genomic_DNA"/>
</dbReference>
<evidence type="ECO:0000313" key="5">
    <source>
        <dbReference type="Proteomes" id="UP000593565"/>
    </source>
</evidence>
<dbReference type="SMART" id="SM00343">
    <property type="entry name" value="ZnF_C2HC"/>
    <property type="match status" value="2"/>
</dbReference>
<dbReference type="PROSITE" id="PS50158">
    <property type="entry name" value="ZF_CCHC"/>
    <property type="match status" value="1"/>
</dbReference>
<keyword evidence="1" id="KW-0479">Metal-binding</keyword>
<feature type="region of interest" description="Disordered" evidence="2">
    <location>
        <begin position="64"/>
        <end position="118"/>
    </location>
</feature>
<name>A0A7J5ZHY9_AMEME</name>
<organism evidence="4 5">
    <name type="scientific">Ameiurus melas</name>
    <name type="common">Black bullhead</name>
    <name type="synonym">Silurus melas</name>
    <dbReference type="NCBI Taxonomy" id="219545"/>
    <lineage>
        <taxon>Eukaryota</taxon>
        <taxon>Metazoa</taxon>
        <taxon>Chordata</taxon>
        <taxon>Craniata</taxon>
        <taxon>Vertebrata</taxon>
        <taxon>Euteleostomi</taxon>
        <taxon>Actinopterygii</taxon>
        <taxon>Neopterygii</taxon>
        <taxon>Teleostei</taxon>
        <taxon>Ostariophysi</taxon>
        <taxon>Siluriformes</taxon>
        <taxon>Ictaluridae</taxon>
        <taxon>Ameiurus</taxon>
    </lineage>
</organism>
<dbReference type="GO" id="GO:0008270">
    <property type="term" value="F:zinc ion binding"/>
    <property type="evidence" value="ECO:0007669"/>
    <property type="project" value="UniProtKB-KW"/>
</dbReference>
<evidence type="ECO:0000313" key="4">
    <source>
        <dbReference type="EMBL" id="KAF4070245.1"/>
    </source>
</evidence>
<dbReference type="SUPFAM" id="SSF57756">
    <property type="entry name" value="Retrovirus zinc finger-like domains"/>
    <property type="match status" value="1"/>
</dbReference>